<accession>A0A8H6D382</accession>
<evidence type="ECO:0000256" key="3">
    <source>
        <dbReference type="ARBA" id="ARBA00022679"/>
    </source>
</evidence>
<keyword evidence="12" id="KW-1185">Reference proteome</keyword>
<comment type="catalytic activity">
    <reaction evidence="9">
        <text>L-methionyl-[protein] + S-adenosyl-L-methionine = S-methyl-L-methionyl-[protein] + S-adenosyl-L-homocysteine</text>
        <dbReference type="Rhea" id="RHEA:60560"/>
        <dbReference type="Rhea" id="RHEA-COMP:12313"/>
        <dbReference type="Rhea" id="RHEA-COMP:15592"/>
        <dbReference type="ChEBI" id="CHEBI:16044"/>
        <dbReference type="ChEBI" id="CHEBI:57856"/>
        <dbReference type="ChEBI" id="CHEBI:59789"/>
        <dbReference type="ChEBI" id="CHEBI:142742"/>
    </reaction>
    <physiologicalReaction direction="left-to-right" evidence="9">
        <dbReference type="Rhea" id="RHEA:60561"/>
    </physiologicalReaction>
</comment>
<feature type="compositionally biased region" description="Acidic residues" evidence="10">
    <location>
        <begin position="183"/>
        <end position="196"/>
    </location>
</feature>
<reference evidence="11 12" key="1">
    <citation type="submission" date="2020-05" db="EMBL/GenBank/DDBJ databases">
        <title>Identification and distribution of gene clusters putatively required for synthesis of sphingolipid metabolism inhibitors in phylogenetically diverse species of the filamentous fungus Fusarium.</title>
        <authorList>
            <person name="Kim H.-S."/>
            <person name="Busman M."/>
            <person name="Brown D.W."/>
            <person name="Divon H."/>
            <person name="Uhlig S."/>
            <person name="Proctor R.H."/>
        </authorList>
    </citation>
    <scope>NUCLEOTIDE SEQUENCE [LARGE SCALE GENOMIC DNA]</scope>
    <source>
        <strain evidence="11 12">NRRL 66235</strain>
    </source>
</reference>
<feature type="compositionally biased region" description="Polar residues" evidence="10">
    <location>
        <begin position="90"/>
        <end position="100"/>
    </location>
</feature>
<dbReference type="Proteomes" id="UP000544331">
    <property type="component" value="Unassembled WGS sequence"/>
</dbReference>
<evidence type="ECO:0000256" key="8">
    <source>
        <dbReference type="ARBA" id="ARBA00038158"/>
    </source>
</evidence>
<dbReference type="OrthoDB" id="2013972at2759"/>
<evidence type="ECO:0000313" key="12">
    <source>
        <dbReference type="Proteomes" id="UP000544331"/>
    </source>
</evidence>
<keyword evidence="5" id="KW-0805">Transcription regulation</keyword>
<dbReference type="PANTHER" id="PTHR43591">
    <property type="entry name" value="METHYLTRANSFERASE"/>
    <property type="match status" value="1"/>
</dbReference>
<dbReference type="CDD" id="cd02440">
    <property type="entry name" value="AdoMet_MTases"/>
    <property type="match status" value="1"/>
</dbReference>
<feature type="region of interest" description="Disordered" evidence="10">
    <location>
        <begin position="89"/>
        <end position="118"/>
    </location>
</feature>
<evidence type="ECO:0000313" key="11">
    <source>
        <dbReference type="EMBL" id="KAF5702208.1"/>
    </source>
</evidence>
<comment type="subcellular location">
    <subcellularLocation>
        <location evidence="1">Nucleus</location>
    </subcellularLocation>
</comment>
<feature type="region of interest" description="Disordered" evidence="10">
    <location>
        <begin position="174"/>
        <end position="196"/>
    </location>
</feature>
<dbReference type="GO" id="GO:0032259">
    <property type="term" value="P:methylation"/>
    <property type="evidence" value="ECO:0007669"/>
    <property type="project" value="UniProtKB-KW"/>
</dbReference>
<evidence type="ECO:0008006" key="13">
    <source>
        <dbReference type="Google" id="ProtNLM"/>
    </source>
</evidence>
<dbReference type="SUPFAM" id="SSF53335">
    <property type="entry name" value="S-adenosyl-L-methionine-dependent methyltransferases"/>
    <property type="match status" value="1"/>
</dbReference>
<evidence type="ECO:0000256" key="1">
    <source>
        <dbReference type="ARBA" id="ARBA00004123"/>
    </source>
</evidence>
<dbReference type="AlphaFoldDB" id="A0A8H6D382"/>
<gene>
    <name evidence="11" type="ORF">FMUND_13585</name>
</gene>
<proteinExistence type="inferred from homology"/>
<dbReference type="GO" id="GO:0008168">
    <property type="term" value="F:methyltransferase activity"/>
    <property type="evidence" value="ECO:0007669"/>
    <property type="project" value="UniProtKB-KW"/>
</dbReference>
<feature type="region of interest" description="Disordered" evidence="10">
    <location>
        <begin position="1"/>
        <end position="21"/>
    </location>
</feature>
<keyword evidence="3" id="KW-0808">Transferase</keyword>
<comment type="similarity">
    <text evidence="8">Belongs to the methyltransferase superfamily. LaeA methyltransferase family.</text>
</comment>
<dbReference type="Gene3D" id="3.40.50.150">
    <property type="entry name" value="Vaccinia Virus protein VP39"/>
    <property type="match status" value="1"/>
</dbReference>
<dbReference type="InterPro" id="IPR029063">
    <property type="entry name" value="SAM-dependent_MTases_sf"/>
</dbReference>
<evidence type="ECO:0000256" key="4">
    <source>
        <dbReference type="ARBA" id="ARBA00022691"/>
    </source>
</evidence>
<organism evidence="11 12">
    <name type="scientific">Fusarium mundagurra</name>
    <dbReference type="NCBI Taxonomy" id="1567541"/>
    <lineage>
        <taxon>Eukaryota</taxon>
        <taxon>Fungi</taxon>
        <taxon>Dikarya</taxon>
        <taxon>Ascomycota</taxon>
        <taxon>Pezizomycotina</taxon>
        <taxon>Sordariomycetes</taxon>
        <taxon>Hypocreomycetidae</taxon>
        <taxon>Hypocreales</taxon>
        <taxon>Nectriaceae</taxon>
        <taxon>Fusarium</taxon>
        <taxon>Fusarium fujikuroi species complex</taxon>
    </lineage>
</organism>
<name>A0A8H6D382_9HYPO</name>
<evidence type="ECO:0000256" key="6">
    <source>
        <dbReference type="ARBA" id="ARBA00023163"/>
    </source>
</evidence>
<dbReference type="GO" id="GO:0005634">
    <property type="term" value="C:nucleus"/>
    <property type="evidence" value="ECO:0007669"/>
    <property type="project" value="UniProtKB-SubCell"/>
</dbReference>
<keyword evidence="4" id="KW-0949">S-adenosyl-L-methionine</keyword>
<evidence type="ECO:0000256" key="10">
    <source>
        <dbReference type="SAM" id="MobiDB-lite"/>
    </source>
</evidence>
<keyword evidence="2" id="KW-0489">Methyltransferase</keyword>
<keyword evidence="6" id="KW-0804">Transcription</keyword>
<keyword evidence="7" id="KW-0539">Nucleus</keyword>
<sequence length="538" mass="61423">MLPTSSDLPLRGLGSEGGNGHGRLWEVMTGMKYLLEHLEDRKLFYHAVPDEATEENINLQVELARRRPDQNRQIPASFRDYEIDIHPRKSMQSSLPSRGSGQCDGGSGKPSGSSEVDDMKKDLRRYLRLPIITAWQKLNGYFTNLRESPLFAASTILHPSLGKSYLESAAENPGKQYAQAVGEEQDSEDYGNENDLADDRASRKLQDFYLYYDRWYGKNGNLPREKYIFPIDKEELVRLDILHKFFFVVRKNNLFSASLDVEQPLRVLDLGTGTGIWAIELSEKYPHMHVQGLDFNMIQPKMIPRTMTPPKPFDLEGSWETVDLDWDLMHVRTLFGSIQNWPDLYKDMIVHLKPGCGYMEQVEIDWAPQCDDDSLPTDSALSQWASKLLDAMDQYGRPMRVNPEKTRQQLAVAGFVDISETVIRACYNPWPEDATEKEAARWFNMGLTSGLTALSCAPMVRMLGMSKEEVEGLCDRVNKEIYGQLLTTNEDIFGRQENPAPSLEILQFFRINIYTHKSITPSGPNTQRALKLMIHALR</sequence>
<evidence type="ECO:0000256" key="9">
    <source>
        <dbReference type="ARBA" id="ARBA00047870"/>
    </source>
</evidence>
<evidence type="ECO:0000256" key="5">
    <source>
        <dbReference type="ARBA" id="ARBA00023015"/>
    </source>
</evidence>
<evidence type="ECO:0000256" key="2">
    <source>
        <dbReference type="ARBA" id="ARBA00022603"/>
    </source>
</evidence>
<dbReference type="EMBL" id="JAAOAN010000636">
    <property type="protein sequence ID" value="KAF5702208.1"/>
    <property type="molecule type" value="Genomic_DNA"/>
</dbReference>
<dbReference type="PANTHER" id="PTHR43591:SF30">
    <property type="entry name" value="PROTEIN-METHIONINE METHYLTRANSFERASE LAEA"/>
    <property type="match status" value="1"/>
</dbReference>
<comment type="caution">
    <text evidence="11">The sequence shown here is derived from an EMBL/GenBank/DDBJ whole genome shotgun (WGS) entry which is preliminary data.</text>
</comment>
<protein>
    <recommendedName>
        <fullName evidence="13">Methyltransferase</fullName>
    </recommendedName>
</protein>
<evidence type="ECO:0000256" key="7">
    <source>
        <dbReference type="ARBA" id="ARBA00023242"/>
    </source>
</evidence>
<dbReference type="Pfam" id="PF13489">
    <property type="entry name" value="Methyltransf_23"/>
    <property type="match status" value="1"/>
</dbReference>